<dbReference type="KEGG" id="tab:CIG75_09630"/>
<sequence>MEPLQVQQRIEETCLQDIRLKISAEMDHTYLSAIIMRPTPERLQLLLGEAICKAAGLCKEETETIVSTLLLIYEGLAIHEEIETLAAHSDERYRQLGVLAGAYYSSKYYRLLAKSGQIRLLGQFALAIQSINEAKAELVRVPGDFTLNVERYLQLQETIHGTLLHALRATLLPQGDEWEQLVSHLIRTSVLKSELDKMTDPIWQRQAVNLSVWQKANNEEKKWLKVLKSSGGTDHRLQSLYVKYGVSTYLFSLLEEAASLAEMVMMSLNGLRDELRAIPGHLII</sequence>
<evidence type="ECO:0008006" key="3">
    <source>
        <dbReference type="Google" id="ProtNLM"/>
    </source>
</evidence>
<dbReference type="Proteomes" id="UP000214688">
    <property type="component" value="Chromosome"/>
</dbReference>
<gene>
    <name evidence="1" type="ORF">CIG75_09630</name>
</gene>
<dbReference type="Pfam" id="PF07307">
    <property type="entry name" value="HEPPP_synt_1"/>
    <property type="match status" value="1"/>
</dbReference>
<accession>A0A223D155</accession>
<protein>
    <recommendedName>
        <fullName evidence="3">Heptaprenyl diphosphate synthase</fullName>
    </recommendedName>
</protein>
<dbReference type="EMBL" id="CP022657">
    <property type="protein sequence ID" value="ASS75215.1"/>
    <property type="molecule type" value="Genomic_DNA"/>
</dbReference>
<name>A0A223D155_9BACL</name>
<evidence type="ECO:0000313" key="1">
    <source>
        <dbReference type="EMBL" id="ASS75215.1"/>
    </source>
</evidence>
<organism evidence="1 2">
    <name type="scientific">Tumebacillus algifaecis</name>
    <dbReference type="NCBI Taxonomy" id="1214604"/>
    <lineage>
        <taxon>Bacteria</taxon>
        <taxon>Bacillati</taxon>
        <taxon>Bacillota</taxon>
        <taxon>Bacilli</taxon>
        <taxon>Bacillales</taxon>
        <taxon>Alicyclobacillaceae</taxon>
        <taxon>Tumebacillus</taxon>
    </lineage>
</organism>
<evidence type="ECO:0000313" key="2">
    <source>
        <dbReference type="Proteomes" id="UP000214688"/>
    </source>
</evidence>
<dbReference type="InterPro" id="IPR009920">
    <property type="entry name" value="HEPPP_synth_su1"/>
</dbReference>
<dbReference type="Gene3D" id="1.20.120.1450">
    <property type="match status" value="1"/>
</dbReference>
<dbReference type="GO" id="GO:0009234">
    <property type="term" value="P:menaquinone biosynthetic process"/>
    <property type="evidence" value="ECO:0007669"/>
    <property type="project" value="InterPro"/>
</dbReference>
<dbReference type="AlphaFoldDB" id="A0A223D155"/>
<reference evidence="1 2" key="1">
    <citation type="journal article" date="2015" name="Int. J. Syst. Evol. Microbiol.">
        <title>Tumebacillus algifaecis sp. nov., isolated from decomposing algal scum.</title>
        <authorList>
            <person name="Wu Y.F."/>
            <person name="Zhang B."/>
            <person name="Xing P."/>
            <person name="Wu Q.L."/>
            <person name="Liu S.J."/>
        </authorList>
    </citation>
    <scope>NUCLEOTIDE SEQUENCE [LARGE SCALE GENOMIC DNA]</scope>
    <source>
        <strain evidence="1 2">THMBR28</strain>
    </source>
</reference>
<proteinExistence type="predicted"/>
<keyword evidence="2" id="KW-1185">Reference proteome</keyword>